<keyword evidence="3" id="KW-1185">Reference proteome</keyword>
<accession>A0A834HXB1</accession>
<gene>
    <name evidence="2" type="ORF">GWI33_016478</name>
</gene>
<proteinExistence type="predicted"/>
<comment type="caution">
    <text evidence="2">The sequence shown here is derived from an EMBL/GenBank/DDBJ whole genome shotgun (WGS) entry which is preliminary data.</text>
</comment>
<evidence type="ECO:0000313" key="3">
    <source>
        <dbReference type="Proteomes" id="UP000625711"/>
    </source>
</evidence>
<evidence type="ECO:0000256" key="1">
    <source>
        <dbReference type="SAM" id="MobiDB-lite"/>
    </source>
</evidence>
<feature type="compositionally biased region" description="Basic and acidic residues" evidence="1">
    <location>
        <begin position="61"/>
        <end position="70"/>
    </location>
</feature>
<protein>
    <submittedName>
        <fullName evidence="2">Uncharacterized protein</fullName>
    </submittedName>
</protein>
<evidence type="ECO:0000313" key="2">
    <source>
        <dbReference type="EMBL" id="KAF7270587.1"/>
    </source>
</evidence>
<organism evidence="2 3">
    <name type="scientific">Rhynchophorus ferrugineus</name>
    <name type="common">Red palm weevil</name>
    <name type="synonym">Curculio ferrugineus</name>
    <dbReference type="NCBI Taxonomy" id="354439"/>
    <lineage>
        <taxon>Eukaryota</taxon>
        <taxon>Metazoa</taxon>
        <taxon>Ecdysozoa</taxon>
        <taxon>Arthropoda</taxon>
        <taxon>Hexapoda</taxon>
        <taxon>Insecta</taxon>
        <taxon>Pterygota</taxon>
        <taxon>Neoptera</taxon>
        <taxon>Endopterygota</taxon>
        <taxon>Coleoptera</taxon>
        <taxon>Polyphaga</taxon>
        <taxon>Cucujiformia</taxon>
        <taxon>Curculionidae</taxon>
        <taxon>Dryophthorinae</taxon>
        <taxon>Rhynchophorus</taxon>
    </lineage>
</organism>
<feature type="region of interest" description="Disordered" evidence="1">
    <location>
        <begin position="18"/>
        <end position="70"/>
    </location>
</feature>
<dbReference type="Proteomes" id="UP000625711">
    <property type="component" value="Unassembled WGS sequence"/>
</dbReference>
<reference evidence="2" key="1">
    <citation type="submission" date="2020-08" db="EMBL/GenBank/DDBJ databases">
        <title>Genome sequencing and assembly of the red palm weevil Rhynchophorus ferrugineus.</title>
        <authorList>
            <person name="Dias G.B."/>
            <person name="Bergman C.M."/>
            <person name="Manee M."/>
        </authorList>
    </citation>
    <scope>NUCLEOTIDE SEQUENCE</scope>
    <source>
        <strain evidence="2">AA-2017</strain>
        <tissue evidence="2">Whole larva</tissue>
    </source>
</reference>
<dbReference type="AlphaFoldDB" id="A0A834HXB1"/>
<sequence>MARAARALHVRGELSMEDPRQVKYQPKYSRGFPKNRVEKTPFRTGRSLPGPVPEPPPRLLTAHDGRRSSV</sequence>
<dbReference type="EMBL" id="JAACXV010014079">
    <property type="protein sequence ID" value="KAF7270587.1"/>
    <property type="molecule type" value="Genomic_DNA"/>
</dbReference>
<name>A0A834HXB1_RHYFE</name>